<dbReference type="InterPro" id="IPR000873">
    <property type="entry name" value="AMP-dep_synth/lig_dom"/>
</dbReference>
<reference evidence="3" key="1">
    <citation type="submission" date="2020-02" db="EMBL/GenBank/DDBJ databases">
        <authorList>
            <person name="Meier V. D."/>
        </authorList>
    </citation>
    <scope>NUCLEOTIDE SEQUENCE</scope>
    <source>
        <strain evidence="3">AVDCRST_MAG76</strain>
    </source>
</reference>
<dbReference type="PANTHER" id="PTHR43767">
    <property type="entry name" value="LONG-CHAIN-FATTY-ACID--COA LIGASE"/>
    <property type="match status" value="1"/>
</dbReference>
<dbReference type="Pfam" id="PF13193">
    <property type="entry name" value="AMP-binding_C"/>
    <property type="match status" value="1"/>
</dbReference>
<dbReference type="EMBL" id="CADCSZ010000179">
    <property type="protein sequence ID" value="CAA9264209.1"/>
    <property type="molecule type" value="Genomic_DNA"/>
</dbReference>
<accession>A0A6J4J185</accession>
<dbReference type="SUPFAM" id="SSF56801">
    <property type="entry name" value="Acetyl-CoA synthetase-like"/>
    <property type="match status" value="1"/>
</dbReference>
<dbReference type="PANTHER" id="PTHR43767:SF12">
    <property type="entry name" value="AMP-DEPENDENT SYNTHETASE AND LIGASE"/>
    <property type="match status" value="1"/>
</dbReference>
<dbReference type="Gene3D" id="3.40.50.12780">
    <property type="entry name" value="N-terminal domain of ligase-like"/>
    <property type="match status" value="1"/>
</dbReference>
<sequence length="492" mass="49945">MNLAGIIEGHPAGATAFVAEGQATSYGDLRRRAAGVRGALVDAGVAPGDRVALVSGNAPAFVVGLLGILGVGAVAVPLNPQSPPAELRAELETVGAAGAILGPGVVLSPDDLPAAVLAVDPVDESRMTALSAAETGDPAPLVDRAPDDLAVLMYTSGTAGLPRAAMLTHGNLLANIAQVQAHPGRLVSPADVTLGVLPLFHVFGLTVNLCVPLAAGGSLVLVRGFDPSQVLELCERHGVTILAGAPPMFAALAAAPAADRGNPLASIRLAISGAAPLPDQVAADVTTRFGLPLYQGYGLTEASPVVTSPALDGEPRPGSVGVPLPGVEVRLVDDEGEDALAGDPGEVWVRGANVFAGYWQDPEATSRVLTGDGWLRTGDLAVVGDDGNLQLVERAKDLIIVNGFNVVPAEVEAVLLQHPHLSDVAVVGEPSPRTGEAVKAVVVAVPGTTPTLTDLAAFAADRLARYKCPTALLVVDGIPRGEAGKLLRRSLR</sequence>
<evidence type="ECO:0000259" key="2">
    <source>
        <dbReference type="Pfam" id="PF13193"/>
    </source>
</evidence>
<dbReference type="GO" id="GO:0004467">
    <property type="term" value="F:long-chain fatty acid-CoA ligase activity"/>
    <property type="evidence" value="ECO:0007669"/>
    <property type="project" value="UniProtKB-EC"/>
</dbReference>
<dbReference type="EC" id="6.2.1.3" evidence="3"/>
<evidence type="ECO:0000313" key="3">
    <source>
        <dbReference type="EMBL" id="CAA9264209.1"/>
    </source>
</evidence>
<dbReference type="InterPro" id="IPR050237">
    <property type="entry name" value="ATP-dep_AMP-bd_enzyme"/>
</dbReference>
<feature type="domain" description="AMP-binding enzyme C-terminal" evidence="2">
    <location>
        <begin position="410"/>
        <end position="485"/>
    </location>
</feature>
<organism evidence="3">
    <name type="scientific">uncultured Acidimicrobiales bacterium</name>
    <dbReference type="NCBI Taxonomy" id="310071"/>
    <lineage>
        <taxon>Bacteria</taxon>
        <taxon>Bacillati</taxon>
        <taxon>Actinomycetota</taxon>
        <taxon>Acidimicrobiia</taxon>
        <taxon>Acidimicrobiales</taxon>
        <taxon>environmental samples</taxon>
    </lineage>
</organism>
<dbReference type="AlphaFoldDB" id="A0A6J4J185"/>
<proteinExistence type="predicted"/>
<name>A0A6J4J185_9ACTN</name>
<dbReference type="InterPro" id="IPR045851">
    <property type="entry name" value="AMP-bd_C_sf"/>
</dbReference>
<evidence type="ECO:0000259" key="1">
    <source>
        <dbReference type="Pfam" id="PF00501"/>
    </source>
</evidence>
<feature type="domain" description="AMP-dependent synthetase/ligase" evidence="1">
    <location>
        <begin position="9"/>
        <end position="359"/>
    </location>
</feature>
<keyword evidence="3" id="KW-0436">Ligase</keyword>
<protein>
    <submittedName>
        <fullName evidence="3">Long-chain-fatty-acid--CoA ligase</fullName>
        <ecNumber evidence="3">6.2.1.3</ecNumber>
    </submittedName>
</protein>
<gene>
    <name evidence="3" type="ORF">AVDCRST_MAG76-2953</name>
</gene>
<dbReference type="InterPro" id="IPR025110">
    <property type="entry name" value="AMP-bd_C"/>
</dbReference>
<dbReference type="InterPro" id="IPR042099">
    <property type="entry name" value="ANL_N_sf"/>
</dbReference>
<dbReference type="Gene3D" id="3.30.300.30">
    <property type="match status" value="1"/>
</dbReference>
<dbReference type="Pfam" id="PF00501">
    <property type="entry name" value="AMP-binding"/>
    <property type="match status" value="1"/>
</dbReference>